<evidence type="ECO:0000256" key="1">
    <source>
        <dbReference type="SAM" id="SignalP"/>
    </source>
</evidence>
<feature type="domain" description="EGF-like" evidence="2">
    <location>
        <begin position="1294"/>
        <end position="1334"/>
    </location>
</feature>
<feature type="domain" description="EGF-like" evidence="2">
    <location>
        <begin position="273"/>
        <end position="308"/>
    </location>
</feature>
<feature type="signal peptide" evidence="1">
    <location>
        <begin position="1"/>
        <end position="21"/>
    </location>
</feature>
<accession>A0A8S1QZ52</accession>
<evidence type="ECO:0000313" key="3">
    <source>
        <dbReference type="EMBL" id="CAD8120495.1"/>
    </source>
</evidence>
<feature type="domain" description="EGF-like" evidence="2">
    <location>
        <begin position="1019"/>
        <end position="1061"/>
    </location>
</feature>
<dbReference type="Proteomes" id="UP000692954">
    <property type="component" value="Unassembled WGS sequence"/>
</dbReference>
<feature type="domain" description="EGF-like" evidence="2">
    <location>
        <begin position="874"/>
        <end position="919"/>
    </location>
</feature>
<dbReference type="SMART" id="SM00181">
    <property type="entry name" value="EGF"/>
    <property type="match status" value="15"/>
</dbReference>
<dbReference type="OrthoDB" id="300641at2759"/>
<dbReference type="InterPro" id="IPR000742">
    <property type="entry name" value="EGF"/>
</dbReference>
<name>A0A8S1QZ52_9CILI</name>
<feature type="domain" description="EGF-like" evidence="2">
    <location>
        <begin position="1335"/>
        <end position="1365"/>
    </location>
</feature>
<dbReference type="EMBL" id="CAJJDN010000126">
    <property type="protein sequence ID" value="CAD8120495.1"/>
    <property type="molecule type" value="Genomic_DNA"/>
</dbReference>
<feature type="domain" description="EGF-like" evidence="2">
    <location>
        <begin position="984"/>
        <end position="1018"/>
    </location>
</feature>
<feature type="domain" description="EGF-like" evidence="2">
    <location>
        <begin position="346"/>
        <end position="381"/>
    </location>
</feature>
<feature type="chain" id="PRO_5035716148" description="EGF-like domain-containing protein" evidence="1">
    <location>
        <begin position="22"/>
        <end position="1422"/>
    </location>
</feature>
<comment type="caution">
    <text evidence="3">The sequence shown here is derived from an EMBL/GenBank/DDBJ whole genome shotgun (WGS) entry which is preliminary data.</text>
</comment>
<protein>
    <recommendedName>
        <fullName evidence="2">EGF-like domain-containing protein</fullName>
    </recommendedName>
</protein>
<feature type="domain" description="EGF-like" evidence="2">
    <location>
        <begin position="698"/>
        <end position="732"/>
    </location>
</feature>
<feature type="domain" description="EGF-like" evidence="2">
    <location>
        <begin position="382"/>
        <end position="417"/>
    </location>
</feature>
<feature type="domain" description="EGF-like" evidence="2">
    <location>
        <begin position="1095"/>
        <end position="1133"/>
    </location>
</feature>
<keyword evidence="1" id="KW-0732">Signal</keyword>
<feature type="domain" description="EGF-like" evidence="2">
    <location>
        <begin position="233"/>
        <end position="272"/>
    </location>
</feature>
<feature type="domain" description="EGF-like" evidence="2">
    <location>
        <begin position="309"/>
        <end position="345"/>
    </location>
</feature>
<dbReference type="SMART" id="SM00261">
    <property type="entry name" value="FU"/>
    <property type="match status" value="11"/>
</dbReference>
<keyword evidence="4" id="KW-1185">Reference proteome</keyword>
<dbReference type="PANTHER" id="PTHR23275">
    <property type="entry name" value="CABRIOLET.-RELATED"/>
    <property type="match status" value="1"/>
</dbReference>
<organism evidence="3 4">
    <name type="scientific">Paramecium sonneborni</name>
    <dbReference type="NCBI Taxonomy" id="65129"/>
    <lineage>
        <taxon>Eukaryota</taxon>
        <taxon>Sar</taxon>
        <taxon>Alveolata</taxon>
        <taxon>Ciliophora</taxon>
        <taxon>Intramacronucleata</taxon>
        <taxon>Oligohymenophorea</taxon>
        <taxon>Peniculida</taxon>
        <taxon>Parameciidae</taxon>
        <taxon>Paramecium</taxon>
    </lineage>
</organism>
<evidence type="ECO:0000259" key="2">
    <source>
        <dbReference type="SMART" id="SM00181"/>
    </source>
</evidence>
<gene>
    <name evidence="3" type="ORF">PSON_ATCC_30995.1.T1260133</name>
</gene>
<dbReference type="InterPro" id="IPR006212">
    <property type="entry name" value="Furin_repeat"/>
</dbReference>
<feature type="domain" description="EGF-like" evidence="2">
    <location>
        <begin position="443"/>
        <end position="493"/>
    </location>
</feature>
<proteinExistence type="predicted"/>
<dbReference type="InterPro" id="IPR052798">
    <property type="entry name" value="Giardia_VSA"/>
</dbReference>
<sequence>MRTKILLTILFFCQLLTLGSAVDYSVNPINPATGADKGEKNPPATTGQCINGFAWNNQLCVPCMQVKNGYCTCTKYGGCDTKVCDKSIPNCQVLTNGSDSYILLRASGCTEYVWGDQNQSVVCKSCSPGYFMVAGICVKANNCAQMNLVTGTCDTCVDGYYFTQNYQLKTLQSWDYYQNINEVICNQCLNNCKICTSGYTCVQCNDEYYWSPTQQKTALSNQLNDSLAGQCLACSSNIPNCIRCQNSTVCDKCKDGFYYTAGSDQTQKGTCTQCMNNCLQCTNGTTCDTCNKAGGYIYLQTTDNNSCASCNANNVGCAQCSAQGGQLTCTQCLPGYVSDPNNICKLCDANCATGSCSYANDQVQCSRCKDTFIIKQNTTCNSCGVGCTSCTYDQGQTTITCQQCSDTYYLDNSNICQLCSSQITDCQKCSFNVNNTPNLTCQTCSATTQKTTDNLKCISAPQACIEYSVTDQATPATCSKCKDTYYLDTNTCKSCATSNPGFLRCQFNNNQVTPIQCQDQYFLLNNNCVPVKNDNTQATNLTLQTCLTITDPTNDQKSYQCQTCLPAALGDSPPQTGVCSYCNCNNDAKNTANCTAAVASQKSTVTCTASNLTCLPGFLKSGQSCLPCSPVAVNPIDTQKYQLCCGLGLIYSSGPDQCTAQTVTGAAQCIASYSDNPCMCDVGYYKTGTTAADYQCNKCADNCDKCTSTNTCDTCSVNYTKITISSNESQCVQIKCLAMNSTTGCTYCQYGFYLQKINGVNYCLQCLSPLTNSICRQYLNTAPTVTVTPTPAVVIQNSPSYLCSNGNYWNGQYCSPCKSLQSGNGYCVCSTYMDCPSIVCNSGYALVKGACVPIPDGCTTYQISNDGTTLICTACKDSYSLVSNVCLKTQNCQQFSSTTGNCIQCANGYYLNWQYNTFVSQGVQQGDTIPYFFNFPSQCTQCDISNCLTCTGPKVCATCAQGYYWQTSQYLQQSSNGSQGSCQPCMQGCQTCTNNQSCSTCYPGYYMVFPYSGINYCQLCSTPISNCLTCDNSTTPPHAQSLVPTCRSCSSGYYLYNGKCVICPAGCLACDGDNSCTQCASQGYAYDSTNKKCSLCSQITGCTQCSYNGTTLTCSTCADLYYRSVNNNITTCALCSVPVNQQAATNYLRCTSATSPTQCKEGYYLNGSSCTLINLTLHCLTFDNNGNCTSCVNGYIIVGNSCQQCISTNAQCIKCQVISGTGTTANLQCAACQYGYYLTSTYGCTACVKADGCEACNSSGCASCLSGYYPTTVSTDSNNSTGSSVSNNTVNCNKCVSNCQVCQQANSCTKCNDGYFLITTTSSGTTSVTTSSCYACQPECQTCVAPGTTCTSCITGYVFQNGGCVTLAQANCFSNGSNGCEVCNYGYYLNNGVCYQCVNPQSDFLCTNPVDNLFTSVTPTTL</sequence>
<feature type="domain" description="EGF-like" evidence="2">
    <location>
        <begin position="90"/>
        <end position="138"/>
    </location>
</feature>
<reference evidence="3" key="1">
    <citation type="submission" date="2021-01" db="EMBL/GenBank/DDBJ databases">
        <authorList>
            <consortium name="Genoscope - CEA"/>
            <person name="William W."/>
        </authorList>
    </citation>
    <scope>NUCLEOTIDE SEQUENCE</scope>
</reference>
<feature type="domain" description="EGF-like" evidence="2">
    <location>
        <begin position="187"/>
        <end position="232"/>
    </location>
</feature>
<dbReference type="PANTHER" id="PTHR23275:SF100">
    <property type="entry name" value="EGF-LIKE DOMAIN-CONTAINING PROTEIN"/>
    <property type="match status" value="1"/>
</dbReference>
<evidence type="ECO:0000313" key="4">
    <source>
        <dbReference type="Proteomes" id="UP000692954"/>
    </source>
</evidence>